<evidence type="ECO:0000259" key="6">
    <source>
        <dbReference type="PROSITE" id="PS51371"/>
    </source>
</evidence>
<dbReference type="InterPro" id="IPR005990">
    <property type="entry name" value="IMP_DH"/>
</dbReference>
<proteinExistence type="inferred from homology"/>
<feature type="non-terminal residue" evidence="7">
    <location>
        <position position="217"/>
    </location>
</feature>
<dbReference type="AlphaFoldDB" id="A0A2G9YVL0"/>
<evidence type="ECO:0000256" key="4">
    <source>
        <dbReference type="ARBA" id="ARBA00023122"/>
    </source>
</evidence>
<name>A0A2G9YVL0_9BACT</name>
<dbReference type="SUPFAM" id="SSF54631">
    <property type="entry name" value="CBS-domain pair"/>
    <property type="match status" value="1"/>
</dbReference>
<accession>A0A2G9YVL0</accession>
<dbReference type="Pfam" id="PF00571">
    <property type="entry name" value="CBS"/>
    <property type="match status" value="2"/>
</dbReference>
<feature type="domain" description="CBS" evidence="6">
    <location>
        <begin position="99"/>
        <end position="158"/>
    </location>
</feature>
<evidence type="ECO:0000256" key="2">
    <source>
        <dbReference type="ARBA" id="ARBA00022723"/>
    </source>
</evidence>
<dbReference type="PANTHER" id="PTHR11911">
    <property type="entry name" value="INOSINE-5-MONOPHOSPHATE DEHYDROGENASE RELATED"/>
    <property type="match status" value="1"/>
</dbReference>
<sequence length="217" mass="24958">MAKLHPDLQNKEFWYKDITLIPNRLPDFERDEVDLTMNFTKRITLKTPFVSSPMDTVTEAPMAILMALMGGIGVIHYNFSTIDEQIEEAKRVKRFQAGFVFNPVVLSPENTIRDVYKVNDKYGFFSIPITEDGTLNSKLVGIVTRRDVRYREDMEAKLKDVMTPRERLVIVKKSETIDKNNLSLAVGILRRHNLDTLPVINDEEKVVALVTDSDIRK</sequence>
<dbReference type="Gene3D" id="3.20.20.70">
    <property type="entry name" value="Aldolase class I"/>
    <property type="match status" value="1"/>
</dbReference>
<evidence type="ECO:0000313" key="8">
    <source>
        <dbReference type="Proteomes" id="UP000230273"/>
    </source>
</evidence>
<dbReference type="SMART" id="SM01240">
    <property type="entry name" value="IMPDH"/>
    <property type="match status" value="1"/>
</dbReference>
<dbReference type="CDD" id="cd04601">
    <property type="entry name" value="CBS_pair_IMPDH"/>
    <property type="match status" value="1"/>
</dbReference>
<dbReference type="FunFam" id="3.20.20.70:FF:000424">
    <property type="entry name" value="Inosine-5'-monophosphate dehydrogenase 2"/>
    <property type="match status" value="1"/>
</dbReference>
<evidence type="ECO:0000256" key="5">
    <source>
        <dbReference type="PROSITE-ProRule" id="PRU00703"/>
    </source>
</evidence>
<dbReference type="Proteomes" id="UP000230273">
    <property type="component" value="Unassembled WGS sequence"/>
</dbReference>
<evidence type="ECO:0000256" key="1">
    <source>
        <dbReference type="ARBA" id="ARBA00005502"/>
    </source>
</evidence>
<dbReference type="GO" id="GO:0003938">
    <property type="term" value="F:IMP dehydrogenase activity"/>
    <property type="evidence" value="ECO:0007669"/>
    <property type="project" value="InterPro"/>
</dbReference>
<dbReference type="InterPro" id="IPR013785">
    <property type="entry name" value="Aldolase_TIM"/>
</dbReference>
<dbReference type="GO" id="GO:0006183">
    <property type="term" value="P:GTP biosynthetic process"/>
    <property type="evidence" value="ECO:0007669"/>
    <property type="project" value="TreeGrafter"/>
</dbReference>
<comment type="similarity">
    <text evidence="1">Belongs to the IMPDH/GMPR family.</text>
</comment>
<dbReference type="EMBL" id="PCRP01000070">
    <property type="protein sequence ID" value="PIP23242.1"/>
    <property type="molecule type" value="Genomic_DNA"/>
</dbReference>
<comment type="caution">
    <text evidence="7">The sequence shown here is derived from an EMBL/GenBank/DDBJ whole genome shotgun (WGS) entry which is preliminary data.</text>
</comment>
<dbReference type="Pfam" id="PF00478">
    <property type="entry name" value="IMPDH"/>
    <property type="match status" value="1"/>
</dbReference>
<keyword evidence="4 5" id="KW-0129">CBS domain</keyword>
<dbReference type="SMART" id="SM00116">
    <property type="entry name" value="CBS"/>
    <property type="match status" value="2"/>
</dbReference>
<organism evidence="7 8">
    <name type="scientific">Candidatus Nealsonbacteria bacterium CG23_combo_of_CG06-09_8_20_14_all_38_19</name>
    <dbReference type="NCBI Taxonomy" id="1974721"/>
    <lineage>
        <taxon>Bacteria</taxon>
        <taxon>Candidatus Nealsoniibacteriota</taxon>
    </lineage>
</organism>
<gene>
    <name evidence="7" type="ORF">COX36_04385</name>
</gene>
<keyword evidence="2" id="KW-0479">Metal-binding</keyword>
<reference evidence="7 8" key="1">
    <citation type="submission" date="2017-09" db="EMBL/GenBank/DDBJ databases">
        <title>Depth-based differentiation of microbial function through sediment-hosted aquifers and enrichment of novel symbionts in the deep terrestrial subsurface.</title>
        <authorList>
            <person name="Probst A.J."/>
            <person name="Ladd B."/>
            <person name="Jarett J.K."/>
            <person name="Geller-Mcgrath D.E."/>
            <person name="Sieber C.M."/>
            <person name="Emerson J.B."/>
            <person name="Anantharaman K."/>
            <person name="Thomas B.C."/>
            <person name="Malmstrom R."/>
            <person name="Stieglmeier M."/>
            <person name="Klingl A."/>
            <person name="Woyke T."/>
            <person name="Ryan C.M."/>
            <person name="Banfield J.F."/>
        </authorList>
    </citation>
    <scope>NUCLEOTIDE SEQUENCE [LARGE SCALE GENOMIC DNA]</scope>
    <source>
        <strain evidence="7">CG23_combo_of_CG06-09_8_20_14_all_38_19</strain>
    </source>
</reference>
<dbReference type="InterPro" id="IPR046342">
    <property type="entry name" value="CBS_dom_sf"/>
</dbReference>
<evidence type="ECO:0000313" key="7">
    <source>
        <dbReference type="EMBL" id="PIP23242.1"/>
    </source>
</evidence>
<dbReference type="PANTHER" id="PTHR11911:SF111">
    <property type="entry name" value="INOSINE-5'-MONOPHOSPHATE DEHYDROGENASE"/>
    <property type="match status" value="1"/>
</dbReference>
<feature type="domain" description="CBS" evidence="6">
    <location>
        <begin position="162"/>
        <end position="217"/>
    </location>
</feature>
<dbReference type="GO" id="GO:0046872">
    <property type="term" value="F:metal ion binding"/>
    <property type="evidence" value="ECO:0007669"/>
    <property type="project" value="UniProtKB-KW"/>
</dbReference>
<dbReference type="PROSITE" id="PS51371">
    <property type="entry name" value="CBS"/>
    <property type="match status" value="2"/>
</dbReference>
<dbReference type="InterPro" id="IPR001093">
    <property type="entry name" value="IMP_DH_GMPRt"/>
</dbReference>
<dbReference type="InterPro" id="IPR000644">
    <property type="entry name" value="CBS_dom"/>
</dbReference>
<dbReference type="SUPFAM" id="SSF51395">
    <property type="entry name" value="FMN-linked oxidoreductases"/>
    <property type="match status" value="1"/>
</dbReference>
<protein>
    <submittedName>
        <fullName evidence="7">IMP dehydrogenase</fullName>
    </submittedName>
</protein>
<keyword evidence="3" id="KW-0560">Oxidoreductase</keyword>
<evidence type="ECO:0000256" key="3">
    <source>
        <dbReference type="ARBA" id="ARBA00023002"/>
    </source>
</evidence>